<comment type="caution">
    <text evidence="1">The sequence shown here is derived from an EMBL/GenBank/DDBJ whole genome shotgun (WGS) entry which is preliminary data.</text>
</comment>
<accession>A0A8T2ND53</accession>
<sequence>MWEEGRLSGHWYCVTPTKYMRGALPPFWNFHLRHTLPDVREGVKPSNCSAEKPYRCTIPRLGGTDNRIGGMTAGAEMGEYSGWRGLGGGEGETAWSCRSTPREEETGCVSPRCAPHANANLYPHASGGGDSGRDVTTPKSISRMRITIM</sequence>
<dbReference type="Proteomes" id="UP000824540">
    <property type="component" value="Unassembled WGS sequence"/>
</dbReference>
<evidence type="ECO:0000313" key="2">
    <source>
        <dbReference type="Proteomes" id="UP000824540"/>
    </source>
</evidence>
<dbReference type="EMBL" id="JAFBMS010000071">
    <property type="protein sequence ID" value="KAG9338209.1"/>
    <property type="molecule type" value="Genomic_DNA"/>
</dbReference>
<keyword evidence="2" id="KW-1185">Reference proteome</keyword>
<reference evidence="1" key="1">
    <citation type="thesis" date="2021" institute="BYU ScholarsArchive" country="Provo, UT, USA">
        <title>Applications of and Algorithms for Genome Assembly and Genomic Analyses with an Emphasis on Marine Teleosts.</title>
        <authorList>
            <person name="Pickett B.D."/>
        </authorList>
    </citation>
    <scope>NUCLEOTIDE SEQUENCE</scope>
    <source>
        <strain evidence="1">HI-2016</strain>
    </source>
</reference>
<proteinExistence type="predicted"/>
<feature type="non-terminal residue" evidence="1">
    <location>
        <position position="1"/>
    </location>
</feature>
<gene>
    <name evidence="1" type="ORF">JZ751_026962</name>
</gene>
<organism evidence="1 2">
    <name type="scientific">Albula glossodonta</name>
    <name type="common">roundjaw bonefish</name>
    <dbReference type="NCBI Taxonomy" id="121402"/>
    <lineage>
        <taxon>Eukaryota</taxon>
        <taxon>Metazoa</taxon>
        <taxon>Chordata</taxon>
        <taxon>Craniata</taxon>
        <taxon>Vertebrata</taxon>
        <taxon>Euteleostomi</taxon>
        <taxon>Actinopterygii</taxon>
        <taxon>Neopterygii</taxon>
        <taxon>Teleostei</taxon>
        <taxon>Albuliformes</taxon>
        <taxon>Albulidae</taxon>
        <taxon>Albula</taxon>
    </lineage>
</organism>
<evidence type="ECO:0000313" key="1">
    <source>
        <dbReference type="EMBL" id="KAG9338209.1"/>
    </source>
</evidence>
<dbReference type="AlphaFoldDB" id="A0A8T2ND53"/>
<protein>
    <submittedName>
        <fullName evidence="1">Uncharacterized protein</fullName>
    </submittedName>
</protein>
<name>A0A8T2ND53_9TELE</name>